<keyword evidence="2" id="KW-1185">Reference proteome</keyword>
<dbReference type="Proteomes" id="UP000007599">
    <property type="component" value="Chromosome I"/>
</dbReference>
<proteinExistence type="predicted"/>
<dbReference type="AlphaFoldDB" id="H8XUG2"/>
<reference evidence="2" key="2">
    <citation type="submission" date="2012-03" db="EMBL/GenBank/DDBJ databases">
        <title>Complete genome sequence of Flavobacterium indicum GPTSA100-9T, isolated from warm spring water.</title>
        <authorList>
            <person name="Barbier P."/>
            <person name="Houel A."/>
            <person name="Loux V."/>
            <person name="Poulain J."/>
            <person name="Bernardet J.-F."/>
            <person name="Touchon M."/>
            <person name="Duchaud E."/>
        </authorList>
    </citation>
    <scope>NUCLEOTIDE SEQUENCE [LARGE SCALE GENOMIC DNA]</scope>
    <source>
        <strain evidence="2">DSM 17447 / CIP 109464 / GPTSA100-9</strain>
    </source>
</reference>
<dbReference type="eggNOG" id="ENOG5030R6W">
    <property type="taxonomic scope" value="Bacteria"/>
</dbReference>
<evidence type="ECO:0000313" key="2">
    <source>
        <dbReference type="Proteomes" id="UP000007599"/>
    </source>
</evidence>
<dbReference type="KEGG" id="fin:KQS_04895"/>
<dbReference type="EMBL" id="HE774682">
    <property type="protein sequence ID" value="CCG52945.1"/>
    <property type="molecule type" value="Genomic_DNA"/>
</dbReference>
<sequence length="193" mass="22537">MWVFSQSDVASNLKKIVKSLYFLLIISIFTSCASLKSDKFVDGQIELTKQNLNLINGIYTRNPINQSEKWKGDLFWNFYTREYNVGADSLCAVELKVIDVRHLNVTIMKNDSIIMSKVLKGKIKNGYFEMKRRVFFIPTIYLNVFRTTKFRIGLLENDNLTTDYKQLAWGTGFVVIPFIDNEKEPDFEYKKLN</sequence>
<dbReference type="PATRIC" id="fig|1094466.5.peg.957"/>
<name>H8XUG2_FLAIG</name>
<evidence type="ECO:0000313" key="1">
    <source>
        <dbReference type="EMBL" id="CCG52945.1"/>
    </source>
</evidence>
<protein>
    <submittedName>
        <fullName evidence="1">Uncharacterized protein</fullName>
    </submittedName>
</protein>
<accession>H8XUG2</accession>
<gene>
    <name evidence="1" type="ordered locus">KQS_04895</name>
</gene>
<reference evidence="1 2" key="1">
    <citation type="journal article" date="2012" name="J. Bacteriol.">
        <title>Complete Genome Sequence of Flavobacterium indicum GPSTA100-9T, Isolated from Warm Spring Water.</title>
        <authorList>
            <person name="Barbier P."/>
            <person name="Houel A."/>
            <person name="Loux V."/>
            <person name="Poulain J."/>
            <person name="Bernardet J.F."/>
            <person name="Touchon M."/>
            <person name="Duchaud E."/>
        </authorList>
    </citation>
    <scope>NUCLEOTIDE SEQUENCE [LARGE SCALE GENOMIC DNA]</scope>
    <source>
        <strain evidence="2">DSM 17447 / CIP 109464 / GPTSA100-9</strain>
    </source>
</reference>
<organism evidence="1 2">
    <name type="scientific">Flavobacterium indicum (strain DSM 17447 / CIP 109464 / GPTSA100-9)</name>
    <dbReference type="NCBI Taxonomy" id="1094466"/>
    <lineage>
        <taxon>Bacteria</taxon>
        <taxon>Pseudomonadati</taxon>
        <taxon>Bacteroidota</taxon>
        <taxon>Flavobacteriia</taxon>
        <taxon>Flavobacteriales</taxon>
        <taxon>Flavobacteriaceae</taxon>
        <taxon>Flavobacterium</taxon>
    </lineage>
</organism>
<dbReference type="HOGENOM" id="CLU_1358755_0_0_10"/>